<proteinExistence type="predicted"/>
<dbReference type="InterPro" id="IPR056084">
    <property type="entry name" value="DUF7667"/>
</dbReference>
<dbReference type="OrthoDB" id="2969567at2"/>
<gene>
    <name evidence="1" type="ORF">SAMN05216192_10771</name>
</gene>
<organism evidence="1 2">
    <name type="scientific">Paenibacillus typhae</name>
    <dbReference type="NCBI Taxonomy" id="1174501"/>
    <lineage>
        <taxon>Bacteria</taxon>
        <taxon>Bacillati</taxon>
        <taxon>Bacillota</taxon>
        <taxon>Bacilli</taxon>
        <taxon>Bacillales</taxon>
        <taxon>Paenibacillaceae</taxon>
        <taxon>Paenibacillus</taxon>
    </lineage>
</organism>
<protein>
    <submittedName>
        <fullName evidence="1">Uncharacterized protein</fullName>
    </submittedName>
</protein>
<dbReference type="RefSeq" id="WP_090713725.1">
    <property type="nucleotide sequence ID" value="NZ_CBCSKY010000012.1"/>
</dbReference>
<keyword evidence="2" id="KW-1185">Reference proteome</keyword>
<sequence length="82" mass="9524">MLLIHQRLAELYTISCMRPLTPAELTEQQHCLHANSVYCWEISRLNMEEQLAEQTGDALWQEEIQAQLAEVRTSGKAGRRRK</sequence>
<dbReference type="EMBL" id="FNDX01000007">
    <property type="protein sequence ID" value="SDI65798.1"/>
    <property type="molecule type" value="Genomic_DNA"/>
</dbReference>
<dbReference type="Pfam" id="PF24704">
    <property type="entry name" value="DUF7667"/>
    <property type="match status" value="1"/>
</dbReference>
<evidence type="ECO:0000313" key="2">
    <source>
        <dbReference type="Proteomes" id="UP000199050"/>
    </source>
</evidence>
<reference evidence="2" key="1">
    <citation type="submission" date="2016-10" db="EMBL/GenBank/DDBJ databases">
        <authorList>
            <person name="Varghese N."/>
            <person name="Submissions S."/>
        </authorList>
    </citation>
    <scope>NUCLEOTIDE SEQUENCE [LARGE SCALE GENOMIC DNA]</scope>
    <source>
        <strain evidence="2">CGMCC 1.11012</strain>
    </source>
</reference>
<dbReference type="AlphaFoldDB" id="A0A1G8MCY0"/>
<name>A0A1G8MCY0_9BACL</name>
<dbReference type="Proteomes" id="UP000199050">
    <property type="component" value="Unassembled WGS sequence"/>
</dbReference>
<evidence type="ECO:0000313" key="1">
    <source>
        <dbReference type="EMBL" id="SDI65798.1"/>
    </source>
</evidence>
<accession>A0A1G8MCY0</accession>